<evidence type="ECO:0000256" key="2">
    <source>
        <dbReference type="SAM" id="Phobius"/>
    </source>
</evidence>
<dbReference type="Pfam" id="PF19119">
    <property type="entry name" value="DUF5803"/>
    <property type="match status" value="1"/>
</dbReference>
<evidence type="ECO:0000313" key="4">
    <source>
        <dbReference type="Proteomes" id="UP001596445"/>
    </source>
</evidence>
<keyword evidence="4" id="KW-1185">Reference proteome</keyword>
<feature type="region of interest" description="Disordered" evidence="1">
    <location>
        <begin position="234"/>
        <end position="257"/>
    </location>
</feature>
<reference evidence="3 4" key="1">
    <citation type="journal article" date="2019" name="Int. J. Syst. Evol. Microbiol.">
        <title>The Global Catalogue of Microorganisms (GCM) 10K type strain sequencing project: providing services to taxonomists for standard genome sequencing and annotation.</title>
        <authorList>
            <consortium name="The Broad Institute Genomics Platform"/>
            <consortium name="The Broad Institute Genome Sequencing Center for Infectious Disease"/>
            <person name="Wu L."/>
            <person name="Ma J."/>
        </authorList>
    </citation>
    <scope>NUCLEOTIDE SEQUENCE [LARGE SCALE GENOMIC DNA]</scope>
    <source>
        <strain evidence="3 4">JCM 30072</strain>
    </source>
</reference>
<feature type="compositionally biased region" description="Acidic residues" evidence="1">
    <location>
        <begin position="238"/>
        <end position="251"/>
    </location>
</feature>
<organism evidence="3 4">
    <name type="scientific">Halovenus salina</name>
    <dbReference type="NCBI Taxonomy" id="1510225"/>
    <lineage>
        <taxon>Archaea</taxon>
        <taxon>Methanobacteriati</taxon>
        <taxon>Methanobacteriota</taxon>
        <taxon>Stenosarchaea group</taxon>
        <taxon>Halobacteria</taxon>
        <taxon>Halobacteriales</taxon>
        <taxon>Haloarculaceae</taxon>
        <taxon>Halovenus</taxon>
    </lineage>
</organism>
<name>A0ABD5VZF9_9EURY</name>
<dbReference type="PROSITE" id="PS51257">
    <property type="entry name" value="PROKAR_LIPOPROTEIN"/>
    <property type="match status" value="1"/>
</dbReference>
<sequence>MNRRVLATVAVAALVFLSGCSILGGGGDLDEDDLLGDQEYDWNTTANATYDLSVSSDSFAAVANVHNRSSLEVYQSTAFRGDQSVSVGDLKFRFLNGTVVNATHPGLTANRGSEETEIVLPADNGTVAWTESRSGKQWSVPVVVEGSHEVRLSNSSRVGIPLLSQTSPDPDESTVEDDQMTLYYDDIDGGSLSVRYYLVRDLYLFGGIGGIALLLGGGGAIYYLREIRAAQKKREDVGLDVEYDDDLDDDGPPPGMR</sequence>
<comment type="caution">
    <text evidence="3">The sequence shown here is derived from an EMBL/GenBank/DDBJ whole genome shotgun (WGS) entry which is preliminary data.</text>
</comment>
<dbReference type="Proteomes" id="UP001596445">
    <property type="component" value="Unassembled WGS sequence"/>
</dbReference>
<dbReference type="GeneID" id="76629100"/>
<dbReference type="InterPro" id="IPR043826">
    <property type="entry name" value="DUF5803"/>
</dbReference>
<keyword evidence="2" id="KW-0472">Membrane</keyword>
<dbReference type="EMBL" id="JBHSZI010000001">
    <property type="protein sequence ID" value="MFC7057273.1"/>
    <property type="molecule type" value="Genomic_DNA"/>
</dbReference>
<keyword evidence="2" id="KW-1133">Transmembrane helix</keyword>
<proteinExistence type="predicted"/>
<accession>A0ABD5VZF9</accession>
<evidence type="ECO:0000256" key="1">
    <source>
        <dbReference type="SAM" id="MobiDB-lite"/>
    </source>
</evidence>
<feature type="transmembrane region" description="Helical" evidence="2">
    <location>
        <begin position="202"/>
        <end position="224"/>
    </location>
</feature>
<protein>
    <submittedName>
        <fullName evidence="3">DUF5803 family protein</fullName>
    </submittedName>
</protein>
<dbReference type="RefSeq" id="WP_267162999.1">
    <property type="nucleotide sequence ID" value="NZ_CP112972.1"/>
</dbReference>
<dbReference type="AlphaFoldDB" id="A0ABD5VZF9"/>
<gene>
    <name evidence="3" type="ORF">ACFQQG_02590</name>
</gene>
<evidence type="ECO:0000313" key="3">
    <source>
        <dbReference type="EMBL" id="MFC7057273.1"/>
    </source>
</evidence>
<keyword evidence="2" id="KW-0812">Transmembrane</keyword>